<accession>A0A9D4MT67</accession>
<gene>
    <name evidence="14" type="ORF">DPMN_007387</name>
</gene>
<comment type="subcellular location">
    <subcellularLocation>
        <location evidence="2">Secreted</location>
    </subcellularLocation>
</comment>
<dbReference type="Gene3D" id="2.30.30.40">
    <property type="entry name" value="SH3 Domains"/>
    <property type="match status" value="1"/>
</dbReference>
<dbReference type="GO" id="GO:0031640">
    <property type="term" value="P:killing of cells of another organism"/>
    <property type="evidence" value="ECO:0007669"/>
    <property type="project" value="UniProtKB-KW"/>
</dbReference>
<dbReference type="OrthoDB" id="6337871at2759"/>
<evidence type="ECO:0000313" key="15">
    <source>
        <dbReference type="Proteomes" id="UP000828390"/>
    </source>
</evidence>
<dbReference type="EMBL" id="JAIWYP010000001">
    <property type="protein sequence ID" value="KAH3883432.1"/>
    <property type="molecule type" value="Genomic_DNA"/>
</dbReference>
<dbReference type="InterPro" id="IPR023346">
    <property type="entry name" value="Lysozyme-like_dom_sf"/>
</dbReference>
<keyword evidence="9 12" id="KW-1015">Disulfide bond</keyword>
<dbReference type="CDD" id="cd16890">
    <property type="entry name" value="lyz_i"/>
    <property type="match status" value="1"/>
</dbReference>
<feature type="disulfide bond" evidence="12">
    <location>
        <begin position="135"/>
        <end position="144"/>
    </location>
</feature>
<evidence type="ECO:0000256" key="13">
    <source>
        <dbReference type="SAM" id="SignalP"/>
    </source>
</evidence>
<dbReference type="PANTHER" id="PTHR11195:SF13">
    <property type="entry name" value="INVERTEBRATE-TYPE LYSOZYME 2-RELATED"/>
    <property type="match status" value="1"/>
</dbReference>
<feature type="disulfide bond" evidence="12">
    <location>
        <begin position="167"/>
        <end position="173"/>
    </location>
</feature>
<dbReference type="EC" id="3.2.1.17" evidence="3"/>
<feature type="active site" description="Nucleophile" evidence="11">
    <location>
        <position position="138"/>
    </location>
</feature>
<proteinExistence type="predicted"/>
<keyword evidence="6" id="KW-0081">Bacteriolytic enzyme</keyword>
<evidence type="ECO:0000256" key="12">
    <source>
        <dbReference type="PIRSR" id="PIRSR608597-3"/>
    </source>
</evidence>
<organism evidence="14 15">
    <name type="scientific">Dreissena polymorpha</name>
    <name type="common">Zebra mussel</name>
    <name type="synonym">Mytilus polymorpha</name>
    <dbReference type="NCBI Taxonomy" id="45954"/>
    <lineage>
        <taxon>Eukaryota</taxon>
        <taxon>Metazoa</taxon>
        <taxon>Spiralia</taxon>
        <taxon>Lophotrochozoa</taxon>
        <taxon>Mollusca</taxon>
        <taxon>Bivalvia</taxon>
        <taxon>Autobranchia</taxon>
        <taxon>Heteroconchia</taxon>
        <taxon>Euheterodonta</taxon>
        <taxon>Imparidentia</taxon>
        <taxon>Neoheterodontei</taxon>
        <taxon>Myida</taxon>
        <taxon>Dreissenoidea</taxon>
        <taxon>Dreissenidae</taxon>
        <taxon>Dreissena</taxon>
    </lineage>
</organism>
<keyword evidence="5" id="KW-0929">Antimicrobial</keyword>
<evidence type="ECO:0000256" key="6">
    <source>
        <dbReference type="ARBA" id="ARBA00022638"/>
    </source>
</evidence>
<dbReference type="GO" id="GO:0004568">
    <property type="term" value="F:chitinase activity"/>
    <property type="evidence" value="ECO:0007669"/>
    <property type="project" value="UniProtKB-ARBA"/>
</dbReference>
<feature type="disulfide bond" evidence="12">
    <location>
        <begin position="124"/>
        <end position="130"/>
    </location>
</feature>
<dbReference type="Pfam" id="PF05497">
    <property type="entry name" value="Destabilase"/>
    <property type="match status" value="1"/>
</dbReference>
<dbReference type="GO" id="GO:0005576">
    <property type="term" value="C:extracellular region"/>
    <property type="evidence" value="ECO:0007669"/>
    <property type="project" value="UniProtKB-SubCell"/>
</dbReference>
<dbReference type="SUPFAM" id="SSF53955">
    <property type="entry name" value="Lysozyme-like"/>
    <property type="match status" value="1"/>
</dbReference>
<dbReference type="GO" id="GO:0042742">
    <property type="term" value="P:defense response to bacterium"/>
    <property type="evidence" value="ECO:0007669"/>
    <property type="project" value="UniProtKB-KW"/>
</dbReference>
<name>A0A9D4MT67_DREPO</name>
<feature type="disulfide bond" evidence="12">
    <location>
        <begin position="191"/>
        <end position="209"/>
    </location>
</feature>
<feature type="disulfide bond" evidence="12">
    <location>
        <begin position="157"/>
        <end position="177"/>
    </location>
</feature>
<reference evidence="14" key="1">
    <citation type="journal article" date="2019" name="bioRxiv">
        <title>The Genome of the Zebra Mussel, Dreissena polymorpha: A Resource for Invasive Species Research.</title>
        <authorList>
            <person name="McCartney M.A."/>
            <person name="Auch B."/>
            <person name="Kono T."/>
            <person name="Mallez S."/>
            <person name="Zhang Y."/>
            <person name="Obille A."/>
            <person name="Becker A."/>
            <person name="Abrahante J.E."/>
            <person name="Garbe J."/>
            <person name="Badalamenti J.P."/>
            <person name="Herman A."/>
            <person name="Mangelson H."/>
            <person name="Liachko I."/>
            <person name="Sullivan S."/>
            <person name="Sone E.D."/>
            <person name="Koren S."/>
            <person name="Silverstein K.A.T."/>
            <person name="Beckman K.B."/>
            <person name="Gohl D.M."/>
        </authorList>
    </citation>
    <scope>NUCLEOTIDE SEQUENCE</scope>
    <source>
        <strain evidence="14">Duluth1</strain>
        <tissue evidence="14">Whole animal</tissue>
    </source>
</reference>
<dbReference type="FunFam" id="1.10.530.10:FF:000023">
    <property type="entry name" value="Invertebrate-type lysozyme"/>
    <property type="match status" value="1"/>
</dbReference>
<feature type="active site" description="Proton donor" evidence="11">
    <location>
        <position position="127"/>
    </location>
</feature>
<comment type="catalytic activity">
    <reaction evidence="1">
        <text>Hydrolysis of (1-&gt;4)-beta-linkages between N-acetylmuramic acid and N-acetyl-D-glucosamine residues in a peptidoglycan and between N-acetyl-D-glucosamine residues in chitodextrins.</text>
        <dbReference type="EC" id="3.2.1.17"/>
    </reaction>
</comment>
<evidence type="ECO:0000256" key="1">
    <source>
        <dbReference type="ARBA" id="ARBA00000632"/>
    </source>
</evidence>
<keyword evidence="10" id="KW-0326">Glycosidase</keyword>
<comment type="caution">
    <text evidence="14">The sequence shown here is derived from an EMBL/GenBank/DDBJ whole genome shotgun (WGS) entry which is preliminary data.</text>
</comment>
<evidence type="ECO:0000256" key="8">
    <source>
        <dbReference type="ARBA" id="ARBA00023022"/>
    </source>
</evidence>
<keyword evidence="13" id="KW-0732">Signal</keyword>
<keyword evidence="7" id="KW-0378">Hydrolase</keyword>
<dbReference type="Gene3D" id="1.10.530.10">
    <property type="match status" value="1"/>
</dbReference>
<evidence type="ECO:0000256" key="10">
    <source>
        <dbReference type="ARBA" id="ARBA00023295"/>
    </source>
</evidence>
<evidence type="ECO:0000313" key="14">
    <source>
        <dbReference type="EMBL" id="KAH3883432.1"/>
    </source>
</evidence>
<evidence type="ECO:0000256" key="5">
    <source>
        <dbReference type="ARBA" id="ARBA00022529"/>
    </source>
</evidence>
<reference evidence="14" key="2">
    <citation type="submission" date="2020-11" db="EMBL/GenBank/DDBJ databases">
        <authorList>
            <person name="McCartney M.A."/>
            <person name="Auch B."/>
            <person name="Kono T."/>
            <person name="Mallez S."/>
            <person name="Becker A."/>
            <person name="Gohl D.M."/>
            <person name="Silverstein K.A.T."/>
            <person name="Koren S."/>
            <person name="Bechman K.B."/>
            <person name="Herman A."/>
            <person name="Abrahante J.E."/>
            <person name="Garbe J."/>
        </authorList>
    </citation>
    <scope>NUCLEOTIDE SEQUENCE</scope>
    <source>
        <strain evidence="14">Duluth1</strain>
        <tissue evidence="14">Whole animal</tissue>
    </source>
</reference>
<keyword evidence="15" id="KW-1185">Reference proteome</keyword>
<dbReference type="PANTHER" id="PTHR11195">
    <property type="entry name" value="DESTABILASE-RELATED"/>
    <property type="match status" value="1"/>
</dbReference>
<evidence type="ECO:0000256" key="4">
    <source>
        <dbReference type="ARBA" id="ARBA00022525"/>
    </source>
</evidence>
<feature type="disulfide bond" evidence="12">
    <location>
        <begin position="119"/>
        <end position="195"/>
    </location>
</feature>
<feature type="disulfide bond" evidence="12">
    <location>
        <begin position="122"/>
        <end position="227"/>
    </location>
</feature>
<evidence type="ECO:0000256" key="11">
    <source>
        <dbReference type="PIRSR" id="PIRSR608597-1"/>
    </source>
</evidence>
<dbReference type="InterPro" id="IPR008597">
    <property type="entry name" value="Invert_lysozyme"/>
</dbReference>
<dbReference type="PROSITE" id="PS51909">
    <property type="entry name" value="LYSOZYME_I"/>
    <property type="match status" value="1"/>
</dbReference>
<feature type="chain" id="PRO_5038975956" description="lysozyme" evidence="13">
    <location>
        <begin position="22"/>
        <end position="231"/>
    </location>
</feature>
<keyword evidence="4" id="KW-0964">Secreted</keyword>
<dbReference type="PROSITE" id="PS51257">
    <property type="entry name" value="PROKAR_LIPOPROTEIN"/>
    <property type="match status" value="1"/>
</dbReference>
<protein>
    <recommendedName>
        <fullName evidence="3">lysozyme</fullName>
        <ecNumber evidence="3">3.2.1.17</ecNumber>
    </recommendedName>
</protein>
<dbReference type="Proteomes" id="UP000828390">
    <property type="component" value="Unassembled WGS sequence"/>
</dbReference>
<keyword evidence="8" id="KW-0044">Antibiotic</keyword>
<sequence length="231" mass="24601">MVTRAILTTVLVVTSLTSAFAAPATGACLCVTTTGVNVRESASIHSHVVIQATTGDCFHYSGHSLIADGHTWYQLANVHGHQNVWIASEFLHVSLASQCTTGSGSGSGVFATGMVSQECLQCICTQESGCRPLGCHDDVGTPSCGYFQIKEVYWIDCGRPGNSWPECAADKHCSSQCVQNNMKRYAAHGGCPLSCEGYARIHNGGPNGCHKDATLAYWHRLQSHPGCSNVH</sequence>
<dbReference type="AlphaFoldDB" id="A0A9D4MT67"/>
<dbReference type="GO" id="GO:0003796">
    <property type="term" value="F:lysozyme activity"/>
    <property type="evidence" value="ECO:0007669"/>
    <property type="project" value="UniProtKB-EC"/>
</dbReference>
<evidence type="ECO:0000256" key="7">
    <source>
        <dbReference type="ARBA" id="ARBA00022801"/>
    </source>
</evidence>
<feature type="signal peptide" evidence="13">
    <location>
        <begin position="1"/>
        <end position="21"/>
    </location>
</feature>
<evidence type="ECO:0000256" key="9">
    <source>
        <dbReference type="ARBA" id="ARBA00023157"/>
    </source>
</evidence>
<evidence type="ECO:0000256" key="2">
    <source>
        <dbReference type="ARBA" id="ARBA00004613"/>
    </source>
</evidence>
<evidence type="ECO:0000256" key="3">
    <source>
        <dbReference type="ARBA" id="ARBA00012732"/>
    </source>
</evidence>